<evidence type="ECO:0000313" key="2">
    <source>
        <dbReference type="Proteomes" id="UP001164539"/>
    </source>
</evidence>
<accession>A0ACC1YQI7</accession>
<sequence>MADDHYHQEHDEQPRYGYRGGTGTATLSDRVSGKSTVWASLAGVAIGGPLLGMTGFSFLATVTLVVTSSPVLLIFSPLLLGTVFVFAGALTGFTAAMGMAVAGFLSLSWIYRQVRGYLGLGLSLRGYERVKEQGQQDFGVGEYLERRVLHDENSSQSHENRITKS</sequence>
<organism evidence="1 2">
    <name type="scientific">Melia azedarach</name>
    <name type="common">Chinaberry tree</name>
    <dbReference type="NCBI Taxonomy" id="155640"/>
    <lineage>
        <taxon>Eukaryota</taxon>
        <taxon>Viridiplantae</taxon>
        <taxon>Streptophyta</taxon>
        <taxon>Embryophyta</taxon>
        <taxon>Tracheophyta</taxon>
        <taxon>Spermatophyta</taxon>
        <taxon>Magnoliopsida</taxon>
        <taxon>eudicotyledons</taxon>
        <taxon>Gunneridae</taxon>
        <taxon>Pentapetalae</taxon>
        <taxon>rosids</taxon>
        <taxon>malvids</taxon>
        <taxon>Sapindales</taxon>
        <taxon>Meliaceae</taxon>
        <taxon>Melia</taxon>
    </lineage>
</organism>
<comment type="caution">
    <text evidence="1">The sequence shown here is derived from an EMBL/GenBank/DDBJ whole genome shotgun (WGS) entry which is preliminary data.</text>
</comment>
<protein>
    <submittedName>
        <fullName evidence="1">Oleosin</fullName>
    </submittedName>
</protein>
<reference evidence="1 2" key="1">
    <citation type="journal article" date="2023" name="Science">
        <title>Complex scaffold remodeling in plant triterpene biosynthesis.</title>
        <authorList>
            <person name="De La Pena R."/>
            <person name="Hodgson H."/>
            <person name="Liu J.C."/>
            <person name="Stephenson M.J."/>
            <person name="Martin A.C."/>
            <person name="Owen C."/>
            <person name="Harkess A."/>
            <person name="Leebens-Mack J."/>
            <person name="Jimenez L.E."/>
            <person name="Osbourn A."/>
            <person name="Sattely E.S."/>
        </authorList>
    </citation>
    <scope>NUCLEOTIDE SEQUENCE [LARGE SCALE GENOMIC DNA]</scope>
    <source>
        <strain evidence="2">cv. JPN11</strain>
        <tissue evidence="1">Leaf</tissue>
    </source>
</reference>
<dbReference type="EMBL" id="CM051395">
    <property type="protein sequence ID" value="KAJ4725419.1"/>
    <property type="molecule type" value="Genomic_DNA"/>
</dbReference>
<dbReference type="Proteomes" id="UP001164539">
    <property type="component" value="Chromosome 2"/>
</dbReference>
<keyword evidence="2" id="KW-1185">Reference proteome</keyword>
<evidence type="ECO:0000313" key="1">
    <source>
        <dbReference type="EMBL" id="KAJ4725419.1"/>
    </source>
</evidence>
<name>A0ACC1YQI7_MELAZ</name>
<proteinExistence type="predicted"/>
<gene>
    <name evidence="1" type="ORF">OWV82_004296</name>
</gene>